<dbReference type="GO" id="GO:0002949">
    <property type="term" value="P:tRNA threonylcarbamoyladenosine modification"/>
    <property type="evidence" value="ECO:0007669"/>
    <property type="project" value="InterPro"/>
</dbReference>
<dbReference type="Proteomes" id="UP000320176">
    <property type="component" value="Unassembled WGS sequence"/>
</dbReference>
<dbReference type="AlphaFoldDB" id="A0A5C6B2R0"/>
<evidence type="ECO:0000256" key="8">
    <source>
        <dbReference type="ARBA" id="ARBA00022840"/>
    </source>
</evidence>
<dbReference type="Pfam" id="PF02367">
    <property type="entry name" value="TsaE"/>
    <property type="match status" value="1"/>
</dbReference>
<dbReference type="PANTHER" id="PTHR33540">
    <property type="entry name" value="TRNA THREONYLCARBAMOYLADENOSINE BIOSYNTHESIS PROTEIN TSAE"/>
    <property type="match status" value="1"/>
</dbReference>
<evidence type="ECO:0000256" key="3">
    <source>
        <dbReference type="ARBA" id="ARBA00019010"/>
    </source>
</evidence>
<proteinExistence type="inferred from homology"/>
<evidence type="ECO:0000256" key="2">
    <source>
        <dbReference type="ARBA" id="ARBA00007599"/>
    </source>
</evidence>
<dbReference type="EMBL" id="SJPN01000003">
    <property type="protein sequence ID" value="TWU04714.1"/>
    <property type="molecule type" value="Genomic_DNA"/>
</dbReference>
<evidence type="ECO:0000256" key="1">
    <source>
        <dbReference type="ARBA" id="ARBA00004496"/>
    </source>
</evidence>
<dbReference type="Gene3D" id="3.40.50.300">
    <property type="entry name" value="P-loop containing nucleotide triphosphate hydrolases"/>
    <property type="match status" value="1"/>
</dbReference>
<keyword evidence="9" id="KW-0460">Magnesium</keyword>
<evidence type="ECO:0000256" key="9">
    <source>
        <dbReference type="ARBA" id="ARBA00022842"/>
    </source>
</evidence>
<reference evidence="11 12" key="1">
    <citation type="submission" date="2019-02" db="EMBL/GenBank/DDBJ databases">
        <title>Deep-cultivation of Planctomycetes and their phenomic and genomic characterization uncovers novel biology.</title>
        <authorList>
            <person name="Wiegand S."/>
            <person name="Jogler M."/>
            <person name="Boedeker C."/>
            <person name="Pinto D."/>
            <person name="Vollmers J."/>
            <person name="Rivas-Marin E."/>
            <person name="Kohn T."/>
            <person name="Peeters S.H."/>
            <person name="Heuer A."/>
            <person name="Rast P."/>
            <person name="Oberbeckmann S."/>
            <person name="Bunk B."/>
            <person name="Jeske O."/>
            <person name="Meyerdierks A."/>
            <person name="Storesund J.E."/>
            <person name="Kallscheuer N."/>
            <person name="Luecker S."/>
            <person name="Lage O.M."/>
            <person name="Pohl T."/>
            <person name="Merkel B.J."/>
            <person name="Hornburger P."/>
            <person name="Mueller R.-W."/>
            <person name="Bruemmer F."/>
            <person name="Labrenz M."/>
            <person name="Spormann A.M."/>
            <person name="Op Den Camp H."/>
            <person name="Overmann J."/>
            <person name="Amann R."/>
            <person name="Jetten M.S.M."/>
            <person name="Mascher T."/>
            <person name="Medema M.H."/>
            <person name="Devos D.P."/>
            <person name="Kaster A.-K."/>
            <person name="Ovreas L."/>
            <person name="Rohde M."/>
            <person name="Galperin M.Y."/>
            <person name="Jogler C."/>
        </authorList>
    </citation>
    <scope>NUCLEOTIDE SEQUENCE [LARGE SCALE GENOMIC DNA]</scope>
    <source>
        <strain evidence="11 12">Pla52n</strain>
    </source>
</reference>
<evidence type="ECO:0000313" key="12">
    <source>
        <dbReference type="Proteomes" id="UP000320176"/>
    </source>
</evidence>
<keyword evidence="8" id="KW-0067">ATP-binding</keyword>
<evidence type="ECO:0000313" key="11">
    <source>
        <dbReference type="EMBL" id="TWU04714.1"/>
    </source>
</evidence>
<dbReference type="RefSeq" id="WP_146520084.1">
    <property type="nucleotide sequence ID" value="NZ_CP151726.1"/>
</dbReference>
<comment type="subcellular location">
    <subcellularLocation>
        <location evidence="1">Cytoplasm</location>
    </subcellularLocation>
</comment>
<protein>
    <recommendedName>
        <fullName evidence="3">tRNA threonylcarbamoyladenosine biosynthesis protein TsaE</fullName>
    </recommendedName>
    <alternativeName>
        <fullName evidence="10">t(6)A37 threonylcarbamoyladenosine biosynthesis protein TsaE</fullName>
    </alternativeName>
</protein>
<dbReference type="GO" id="GO:0005524">
    <property type="term" value="F:ATP binding"/>
    <property type="evidence" value="ECO:0007669"/>
    <property type="project" value="UniProtKB-KW"/>
</dbReference>
<dbReference type="SUPFAM" id="SSF52540">
    <property type="entry name" value="P-loop containing nucleoside triphosphate hydrolases"/>
    <property type="match status" value="1"/>
</dbReference>
<dbReference type="NCBIfam" id="TIGR00150">
    <property type="entry name" value="T6A_YjeE"/>
    <property type="match status" value="1"/>
</dbReference>
<dbReference type="GO" id="GO:0005737">
    <property type="term" value="C:cytoplasm"/>
    <property type="evidence" value="ECO:0007669"/>
    <property type="project" value="UniProtKB-SubCell"/>
</dbReference>
<dbReference type="PANTHER" id="PTHR33540:SF2">
    <property type="entry name" value="TRNA THREONYLCARBAMOYLADENOSINE BIOSYNTHESIS PROTEIN TSAE"/>
    <property type="match status" value="1"/>
</dbReference>
<organism evidence="11 12">
    <name type="scientific">Stieleria varia</name>
    <dbReference type="NCBI Taxonomy" id="2528005"/>
    <lineage>
        <taxon>Bacteria</taxon>
        <taxon>Pseudomonadati</taxon>
        <taxon>Planctomycetota</taxon>
        <taxon>Planctomycetia</taxon>
        <taxon>Pirellulales</taxon>
        <taxon>Pirellulaceae</taxon>
        <taxon>Stieleria</taxon>
    </lineage>
</organism>
<evidence type="ECO:0000256" key="10">
    <source>
        <dbReference type="ARBA" id="ARBA00032441"/>
    </source>
</evidence>
<keyword evidence="4" id="KW-0963">Cytoplasm</keyword>
<comment type="caution">
    <text evidence="11">The sequence shown here is derived from an EMBL/GenBank/DDBJ whole genome shotgun (WGS) entry which is preliminary data.</text>
</comment>
<evidence type="ECO:0000256" key="4">
    <source>
        <dbReference type="ARBA" id="ARBA00022490"/>
    </source>
</evidence>
<keyword evidence="7" id="KW-0547">Nucleotide-binding</keyword>
<dbReference type="OrthoDB" id="9815896at2"/>
<keyword evidence="12" id="KW-1185">Reference proteome</keyword>
<keyword evidence="5" id="KW-0819">tRNA processing</keyword>
<sequence length="181" mass="19953">MQTLELRGLNLNAISSLAQAMTRTIPAGVTFGLVGTLGAGKTTLVQQIAAATGVDAGDVTSPTFTLLNSYDASIASGPITLHHMDVYRIADEDEFLELGVEELMDDPQAWTLIEWADRVESMMPRQTIWIHIDFDADSASGNADDLRSLRFASASVRFDETFQKLQRQYLRLVDERDQSAE</sequence>
<evidence type="ECO:0000256" key="5">
    <source>
        <dbReference type="ARBA" id="ARBA00022694"/>
    </source>
</evidence>
<dbReference type="InterPro" id="IPR003442">
    <property type="entry name" value="T6A_TsaE"/>
</dbReference>
<comment type="similarity">
    <text evidence="2">Belongs to the TsaE family.</text>
</comment>
<accession>A0A5C6B2R0</accession>
<gene>
    <name evidence="11" type="primary">tsaE</name>
    <name evidence="11" type="ORF">Pla52n_27570</name>
</gene>
<evidence type="ECO:0000256" key="7">
    <source>
        <dbReference type="ARBA" id="ARBA00022741"/>
    </source>
</evidence>
<dbReference type="InterPro" id="IPR027417">
    <property type="entry name" value="P-loop_NTPase"/>
</dbReference>
<dbReference type="GO" id="GO:0046872">
    <property type="term" value="F:metal ion binding"/>
    <property type="evidence" value="ECO:0007669"/>
    <property type="project" value="UniProtKB-KW"/>
</dbReference>
<name>A0A5C6B2R0_9BACT</name>
<keyword evidence="6" id="KW-0479">Metal-binding</keyword>
<evidence type="ECO:0000256" key="6">
    <source>
        <dbReference type="ARBA" id="ARBA00022723"/>
    </source>
</evidence>